<keyword evidence="1" id="KW-1133">Transmembrane helix</keyword>
<proteinExistence type="predicted"/>
<dbReference type="Proteomes" id="UP000271380">
    <property type="component" value="Chromosome"/>
</dbReference>
<evidence type="ECO:0000313" key="3">
    <source>
        <dbReference type="Proteomes" id="UP000271380"/>
    </source>
</evidence>
<organism evidence="2 3">
    <name type="scientific">Corynebacterium kutscheri</name>
    <dbReference type="NCBI Taxonomy" id="35755"/>
    <lineage>
        <taxon>Bacteria</taxon>
        <taxon>Bacillati</taxon>
        <taxon>Actinomycetota</taxon>
        <taxon>Actinomycetes</taxon>
        <taxon>Mycobacteriales</taxon>
        <taxon>Corynebacteriaceae</taxon>
        <taxon>Corynebacterium</taxon>
    </lineage>
</organism>
<reference evidence="2 3" key="1">
    <citation type="submission" date="2018-12" db="EMBL/GenBank/DDBJ databases">
        <authorList>
            <consortium name="Pathogen Informatics"/>
        </authorList>
    </citation>
    <scope>NUCLEOTIDE SEQUENCE [LARGE SCALE GENOMIC DNA]</scope>
    <source>
        <strain evidence="2 3">NCTC949</strain>
    </source>
</reference>
<dbReference type="AlphaFoldDB" id="A0AB38VQ88"/>
<dbReference type="Pfam" id="PF10724">
    <property type="entry name" value="DUF2516"/>
    <property type="match status" value="1"/>
</dbReference>
<dbReference type="RefSeq" id="WP_126316379.1">
    <property type="nucleotide sequence ID" value="NZ_LR134377.1"/>
</dbReference>
<feature type="transmembrane region" description="Helical" evidence="1">
    <location>
        <begin position="16"/>
        <end position="36"/>
    </location>
</feature>
<name>A0AB38VQ88_9CORY</name>
<evidence type="ECO:0000313" key="2">
    <source>
        <dbReference type="EMBL" id="VEH05160.1"/>
    </source>
</evidence>
<keyword evidence="1" id="KW-0812">Transmembrane</keyword>
<gene>
    <name evidence="2" type="ORF">NCTC949_00461</name>
</gene>
<evidence type="ECO:0000256" key="1">
    <source>
        <dbReference type="SAM" id="Phobius"/>
    </source>
</evidence>
<dbReference type="EMBL" id="LR134377">
    <property type="protein sequence ID" value="VEH05160.1"/>
    <property type="molecule type" value="Genomic_DNA"/>
</dbReference>
<accession>A0AB38VQ88</accession>
<feature type="transmembrane region" description="Helical" evidence="1">
    <location>
        <begin position="48"/>
        <end position="81"/>
    </location>
</feature>
<keyword evidence="1" id="KW-0472">Membrane</keyword>
<protein>
    <submittedName>
        <fullName evidence="2">Secreted protein</fullName>
    </submittedName>
</protein>
<dbReference type="InterPro" id="IPR019662">
    <property type="entry name" value="DUF2516"/>
</dbReference>
<sequence>MVAFIGYVLALLIKGFYTVLAISGVIGAILVLATRADAFEVADRQPKYVWAALLLASAFALMLQIRFLSWAGIVIIGLYWFDVRPQINNILNGKFGW</sequence>